<comment type="caution">
    <text evidence="2">The sequence shown here is derived from an EMBL/GenBank/DDBJ whole genome shotgun (WGS) entry which is preliminary data.</text>
</comment>
<keyword evidence="1" id="KW-0472">Membrane</keyword>
<dbReference type="AlphaFoldDB" id="A0A3N6RPI1"/>
<evidence type="ECO:0000313" key="2">
    <source>
        <dbReference type="EMBL" id="RQH42299.1"/>
    </source>
</evidence>
<gene>
    <name evidence="2" type="ORF">D5R40_14535</name>
</gene>
<dbReference type="EMBL" id="RCBY01000073">
    <property type="protein sequence ID" value="RQH42299.1"/>
    <property type="molecule type" value="Genomic_DNA"/>
</dbReference>
<keyword evidence="1" id="KW-1133">Transmembrane helix</keyword>
<sequence length="64" mass="7231">MLPILLITLSNIATASLYGDSESHRQLFSLLKSLTFAQVILLLLAFLYQPESIYLKLQLFSKNS</sequence>
<dbReference type="Proteomes" id="UP000269154">
    <property type="component" value="Unassembled WGS sequence"/>
</dbReference>
<keyword evidence="1" id="KW-0812">Transmembrane</keyword>
<feature type="transmembrane region" description="Helical" evidence="1">
    <location>
        <begin position="31"/>
        <end position="48"/>
    </location>
</feature>
<keyword evidence="3" id="KW-1185">Reference proteome</keyword>
<accession>A0A3N6RPI1</accession>
<organism evidence="2 3">
    <name type="scientific">Okeania hirsuta</name>
    <dbReference type="NCBI Taxonomy" id="1458930"/>
    <lineage>
        <taxon>Bacteria</taxon>
        <taxon>Bacillati</taxon>
        <taxon>Cyanobacteriota</taxon>
        <taxon>Cyanophyceae</taxon>
        <taxon>Oscillatoriophycideae</taxon>
        <taxon>Oscillatoriales</taxon>
        <taxon>Microcoleaceae</taxon>
        <taxon>Okeania</taxon>
    </lineage>
</organism>
<evidence type="ECO:0000313" key="3">
    <source>
        <dbReference type="Proteomes" id="UP000269154"/>
    </source>
</evidence>
<evidence type="ECO:0000256" key="1">
    <source>
        <dbReference type="SAM" id="Phobius"/>
    </source>
</evidence>
<proteinExistence type="predicted"/>
<name>A0A3N6RPI1_9CYAN</name>
<protein>
    <submittedName>
        <fullName evidence="2">Uncharacterized protein</fullName>
    </submittedName>
</protein>
<reference evidence="2 3" key="1">
    <citation type="journal article" date="2018" name="ACS Chem. Biol.">
        <title>Ketoreductase domain dysfunction expands chemodiversity: malyngamide biosynthesis in the cyanobacterium Okeania hirsuta.</title>
        <authorList>
            <person name="Moss N.A."/>
            <person name="Leao T."/>
            <person name="Rankin M."/>
            <person name="McCullough T.M."/>
            <person name="Qu P."/>
            <person name="Korobeynikov A."/>
            <person name="Smith J.L."/>
            <person name="Gerwick L."/>
            <person name="Gerwick W.H."/>
        </authorList>
    </citation>
    <scope>NUCLEOTIDE SEQUENCE [LARGE SCALE GENOMIC DNA]</scope>
    <source>
        <strain evidence="2 3">PAB10Feb10-1</strain>
    </source>
</reference>